<reference evidence="1 2" key="1">
    <citation type="submission" date="2014-07" db="EMBL/GenBank/DDBJ databases">
        <authorList>
            <person name="Wibberg Daniel"/>
        </authorList>
    </citation>
    <scope>NUCLEOTIDE SEQUENCE [LARGE SCALE GENOMIC DNA]</scope>
</reference>
<dbReference type="Proteomes" id="UP000040576">
    <property type="component" value="Unassembled WGS sequence"/>
</dbReference>
<evidence type="ECO:0008006" key="3">
    <source>
        <dbReference type="Google" id="ProtNLM"/>
    </source>
</evidence>
<name>A0A090KP08_9BACI</name>
<keyword evidence="2" id="KW-1185">Reference proteome</keyword>
<evidence type="ECO:0000313" key="1">
    <source>
        <dbReference type="EMBL" id="CEE00354.1"/>
    </source>
</evidence>
<organism evidence="1 2">
    <name type="scientific">Caldibacillus thermoamylovorans</name>
    <dbReference type="NCBI Taxonomy" id="35841"/>
    <lineage>
        <taxon>Bacteria</taxon>
        <taxon>Bacillati</taxon>
        <taxon>Bacillota</taxon>
        <taxon>Bacilli</taxon>
        <taxon>Bacillales</taxon>
        <taxon>Bacillaceae</taxon>
        <taxon>Caldibacillus</taxon>
    </lineage>
</organism>
<dbReference type="PANTHER" id="PTHR35586">
    <property type="entry name" value="SLL1691 PROTEIN"/>
    <property type="match status" value="1"/>
</dbReference>
<dbReference type="EMBL" id="CCRF01000017">
    <property type="protein sequence ID" value="CEE00354.1"/>
    <property type="molecule type" value="Genomic_DNA"/>
</dbReference>
<dbReference type="PANTHER" id="PTHR35586:SF1">
    <property type="entry name" value="SLL1691 PROTEIN"/>
    <property type="match status" value="1"/>
</dbReference>
<gene>
    <name evidence="1" type="ORF">BT1A1_0495</name>
</gene>
<dbReference type="RefSeq" id="WP_034767739.1">
    <property type="nucleotide sequence ID" value="NZ_CCRF01000017.1"/>
</dbReference>
<accession>A0A090KP08</accession>
<dbReference type="AlphaFoldDB" id="A0A090KP08"/>
<protein>
    <recommendedName>
        <fullName evidence="3">Transposase (putative) YhgA-like domain-containing protein</fullName>
    </recommendedName>
</protein>
<evidence type="ECO:0000313" key="2">
    <source>
        <dbReference type="Proteomes" id="UP000040576"/>
    </source>
</evidence>
<proteinExistence type="predicted"/>
<sequence length="334" mass="39473">MNDLLLVNEEKKYDAYEIDFDRHWKEVITDFFNEFLLLVEPHLFEKIDFFNKPQPIEQELYPLASKQKKGKNIADKIFLVTLKGRKKAQAAIHIEIQGDGQDVSERMLKTYYKIFDKDRKNIFSIVLVTHPSYRQLSKFHHQFYGTSILFRFQVHHLFDFSEIQLLKSNNPFALALLAGQYQAKTRTNPEERYTYKLKLIEIIKKRYPFGESDIGIKLLKFVDNILYLPHELNEQYIQEVYQIFNKEGMDMAQAEKTKEIITFGELLERWKKEGKEEGRKVGRKEGIEEGKREGQFLERRKMAQKMANAGLDIETIISLTGFSEDEIKQILKEG</sequence>